<gene>
    <name evidence="1" type="ORF">FSCOSCO3_A029313</name>
</gene>
<accession>A0AAV1PJQ0</accession>
<dbReference type="AlphaFoldDB" id="A0AAV1PJQ0"/>
<evidence type="ECO:0000313" key="1">
    <source>
        <dbReference type="EMBL" id="CAK6971598.1"/>
    </source>
</evidence>
<sequence>MTLHCSFSQAAAALTQIQTSTSLVDKKLASYATASSEWGNVIRGLILPLHAESEKNAKKENTRTSQTRKEKKITGGYLDVKATAFIDCSSSGNMRAASEVKCSGSRAAKELSSFTRICVSVRWPCGLCKTKTGNQAE</sequence>
<dbReference type="Proteomes" id="UP001314229">
    <property type="component" value="Unassembled WGS sequence"/>
</dbReference>
<keyword evidence="2" id="KW-1185">Reference proteome</keyword>
<proteinExistence type="predicted"/>
<protein>
    <submittedName>
        <fullName evidence="1">Uncharacterized protein</fullName>
    </submittedName>
</protein>
<name>A0AAV1PJQ0_SCOSC</name>
<dbReference type="EMBL" id="CAWUFR010000180">
    <property type="protein sequence ID" value="CAK6971598.1"/>
    <property type="molecule type" value="Genomic_DNA"/>
</dbReference>
<organism evidence="1 2">
    <name type="scientific">Scomber scombrus</name>
    <name type="common">Atlantic mackerel</name>
    <name type="synonym">Scomber vernalis</name>
    <dbReference type="NCBI Taxonomy" id="13677"/>
    <lineage>
        <taxon>Eukaryota</taxon>
        <taxon>Metazoa</taxon>
        <taxon>Chordata</taxon>
        <taxon>Craniata</taxon>
        <taxon>Vertebrata</taxon>
        <taxon>Euteleostomi</taxon>
        <taxon>Actinopterygii</taxon>
        <taxon>Neopterygii</taxon>
        <taxon>Teleostei</taxon>
        <taxon>Neoteleostei</taxon>
        <taxon>Acanthomorphata</taxon>
        <taxon>Pelagiaria</taxon>
        <taxon>Scombriformes</taxon>
        <taxon>Scombridae</taxon>
        <taxon>Scomber</taxon>
    </lineage>
</organism>
<reference evidence="1 2" key="1">
    <citation type="submission" date="2024-01" db="EMBL/GenBank/DDBJ databases">
        <authorList>
            <person name="Alioto T."/>
            <person name="Alioto T."/>
            <person name="Gomez Garrido J."/>
        </authorList>
    </citation>
    <scope>NUCLEOTIDE SEQUENCE [LARGE SCALE GENOMIC DNA]</scope>
</reference>
<comment type="caution">
    <text evidence="1">The sequence shown here is derived from an EMBL/GenBank/DDBJ whole genome shotgun (WGS) entry which is preliminary data.</text>
</comment>
<evidence type="ECO:0000313" key="2">
    <source>
        <dbReference type="Proteomes" id="UP001314229"/>
    </source>
</evidence>